<dbReference type="GO" id="GO:0030257">
    <property type="term" value="C:type III protein secretion system complex"/>
    <property type="evidence" value="ECO:0007669"/>
    <property type="project" value="UniProtKB-UniRule"/>
</dbReference>
<feature type="signal peptide" evidence="10">
    <location>
        <begin position="1"/>
        <end position="24"/>
    </location>
</feature>
<evidence type="ECO:0000256" key="6">
    <source>
        <dbReference type="ARBA" id="ARBA00023010"/>
    </source>
</evidence>
<evidence type="ECO:0000256" key="8">
    <source>
        <dbReference type="ARBA" id="ARBA00023136"/>
    </source>
</evidence>
<dbReference type="PANTHER" id="PTHR30332:SF5">
    <property type="entry name" value="SPI-1 TYPE 3 SECRETION SYSTEM SECRETIN"/>
    <property type="match status" value="1"/>
</dbReference>
<sequence length="609" mass="66721" precursor="true">MASLSVSRYLSLVFALLLTETAQSQDLDWPQIPYNYVAQGESLRDVLANFAANYDGSVIVSDKVNDQVSGRFDLDDPQSFVQLMTSLYNLIWYYDGAVLYVFKASEMQSRLVKLEQIGETELRQALETAGVWEPRFGWRSDMRGRLVYASGPPRYLDLVEQTALALEQQHALRIEKTGDLAVEIFPLKYAVAEDRRIKYREDDIDAPGVATILARVLSDANVVSVEGGQDSPRLPTQSGRAVVQAEPSLNAIIVRDTKDRMPMYRRLIAALDRPSARIEVGLSIVDINAENLAELGVDWRVGIGVGPNKLIDIRTTSQNIGSQGNTSPGTAREAGASLVDSRGLDYLLARITLLQSQGRAQVGSRPTVLTQENTLAVIDHSETYYVSLVGERVAELKAITYGTMLKLTPRVIQLGDKPEISLSLHIEDGNQKPNSSGAGGVPTIARTVVDTVARVGHGQSLLIGGIYRDELSESMRKVPLLGDIPYLGALFRFKSSFTRRSVRLFLIEPRLIDNGLGHFVALGSKRGYMDQLLQVDELSNQSLSLQKLLGTAQCQALGQARELQQVLAQAGKDSSLMACSLGNDTTGWRIAEGACVEGVEQCVRAPKKP</sequence>
<dbReference type="NCBIfam" id="TIGR02516">
    <property type="entry name" value="type_III_yscC"/>
    <property type="match status" value="1"/>
</dbReference>
<evidence type="ECO:0000256" key="7">
    <source>
        <dbReference type="ARBA" id="ARBA00023026"/>
    </source>
</evidence>
<evidence type="ECO:0000313" key="17">
    <source>
        <dbReference type="Proteomes" id="UP000199620"/>
    </source>
</evidence>
<dbReference type="InterPro" id="IPR003522">
    <property type="entry name" value="T3SS_OM_pore_YscC"/>
</dbReference>
<proteinExistence type="inferred from homology"/>
<feature type="domain" description="SPI-1 type 3 secretion system secretin N0" evidence="14">
    <location>
        <begin position="36"/>
        <end position="102"/>
    </location>
</feature>
<keyword evidence="9 10" id="KW-0998">Cell outer membrane</keyword>
<evidence type="ECO:0000313" key="15">
    <source>
        <dbReference type="EMBL" id="KAA2233802.1"/>
    </source>
</evidence>
<evidence type="ECO:0000259" key="12">
    <source>
        <dbReference type="Pfam" id="PF00263"/>
    </source>
</evidence>
<dbReference type="EMBL" id="VUOL01000001">
    <property type="protein sequence ID" value="KAA2233802.1"/>
    <property type="molecule type" value="Genomic_DNA"/>
</dbReference>
<dbReference type="GO" id="GO:0030254">
    <property type="term" value="P:protein secretion by the type III secretion system"/>
    <property type="evidence" value="ECO:0007669"/>
    <property type="project" value="UniProtKB-UniRule"/>
</dbReference>
<evidence type="ECO:0000259" key="14">
    <source>
        <dbReference type="Pfam" id="PF21304"/>
    </source>
</evidence>
<feature type="chain" id="PRO_5026404658" description="Type 3 secretion system secretin" evidence="10">
    <location>
        <begin position="25"/>
        <end position="609"/>
    </location>
</feature>
<dbReference type="InterPro" id="IPR050810">
    <property type="entry name" value="Bact_Secretion_Sys_Channel"/>
</dbReference>
<evidence type="ECO:0000256" key="9">
    <source>
        <dbReference type="ARBA" id="ARBA00023237"/>
    </source>
</evidence>
<dbReference type="AlphaFoldDB" id="A0A5B2V5V4"/>
<gene>
    <name evidence="10" type="primary">sctC</name>
    <name evidence="15" type="ORF">F1720_01900</name>
    <name evidence="16" type="ORF">SAMN04490181_1934</name>
</gene>
<accession>A0A5B2V5V4</accession>
<protein>
    <recommendedName>
        <fullName evidence="10">Type 3 secretion system secretin</fullName>
        <shortName evidence="10">T3SS secretin</shortName>
    </recommendedName>
</protein>
<dbReference type="EMBL" id="LT629800">
    <property type="protein sequence ID" value="SDU94411.1"/>
    <property type="molecule type" value="Genomic_DNA"/>
</dbReference>
<feature type="domain" description="NolW-like" evidence="13">
    <location>
        <begin position="182"/>
        <end position="276"/>
    </location>
</feature>
<dbReference type="Gene3D" id="3.30.1370.120">
    <property type="match status" value="2"/>
</dbReference>
<comment type="subcellular location">
    <subcellularLocation>
        <location evidence="1 10 11">Cell outer membrane</location>
    </subcellularLocation>
</comment>
<evidence type="ECO:0000256" key="3">
    <source>
        <dbReference type="ARBA" id="ARBA00022448"/>
    </source>
</evidence>
<comment type="similarity">
    <text evidence="2 10">Belongs to the bacterial secretin family. T3SS SctC subfamily.</text>
</comment>
<name>A0A5B2V5V4_9PSED</name>
<evidence type="ECO:0000256" key="11">
    <source>
        <dbReference type="RuleBase" id="RU004004"/>
    </source>
</evidence>
<dbReference type="GO" id="GO:0015627">
    <property type="term" value="C:type II protein secretion system complex"/>
    <property type="evidence" value="ECO:0007669"/>
    <property type="project" value="TreeGrafter"/>
</dbReference>
<dbReference type="Gene3D" id="3.55.50.30">
    <property type="match status" value="1"/>
</dbReference>
<evidence type="ECO:0000256" key="10">
    <source>
        <dbReference type="HAMAP-Rule" id="MF_02219"/>
    </source>
</evidence>
<keyword evidence="3 10" id="KW-0813">Transport</keyword>
<comment type="function">
    <text evidence="10">Component of the type III secretion system (T3SS), also called injectisome, which is used to inject bacterial effector proteins into eukaryotic host cells. Forms a ring-shaped multimeric structure with an apparent central pore in the outer membrane.</text>
</comment>
<dbReference type="RefSeq" id="WP_090291208.1">
    <property type="nucleotide sequence ID" value="NZ_BMNU01000001.1"/>
</dbReference>
<evidence type="ECO:0000256" key="2">
    <source>
        <dbReference type="ARBA" id="ARBA00007032"/>
    </source>
</evidence>
<dbReference type="GO" id="GO:0009279">
    <property type="term" value="C:cell outer membrane"/>
    <property type="evidence" value="ECO:0007669"/>
    <property type="project" value="UniProtKB-SubCell"/>
</dbReference>
<dbReference type="PROSITE" id="PS00875">
    <property type="entry name" value="T2SP_D"/>
    <property type="match status" value="1"/>
</dbReference>
<dbReference type="Pfam" id="PF21304">
    <property type="entry name" value="T3S_SPI-1_N0"/>
    <property type="match status" value="1"/>
</dbReference>
<evidence type="ECO:0000256" key="1">
    <source>
        <dbReference type="ARBA" id="ARBA00004442"/>
    </source>
</evidence>
<evidence type="ECO:0000256" key="4">
    <source>
        <dbReference type="ARBA" id="ARBA00022729"/>
    </source>
</evidence>
<dbReference type="InterPro" id="IPR038591">
    <property type="entry name" value="NolW-like_sf"/>
</dbReference>
<dbReference type="Proteomes" id="UP000199620">
    <property type="component" value="Chromosome I"/>
</dbReference>
<reference evidence="16 17" key="1">
    <citation type="submission" date="2016-10" db="EMBL/GenBank/DDBJ databases">
        <authorList>
            <person name="Varghese N."/>
            <person name="Submissions S."/>
        </authorList>
    </citation>
    <scope>NUCLEOTIDE SEQUENCE [LARGE SCALE GENOMIC DNA]</scope>
    <source>
        <strain evidence="16 17">BS2771</strain>
    </source>
</reference>
<dbReference type="Proteomes" id="UP000325296">
    <property type="component" value="Unassembled WGS sequence"/>
</dbReference>
<keyword evidence="8 10" id="KW-0472">Membrane</keyword>
<dbReference type="Pfam" id="PF03958">
    <property type="entry name" value="Secretin_N"/>
    <property type="match status" value="1"/>
</dbReference>
<dbReference type="InterPro" id="IPR004846">
    <property type="entry name" value="T2SS/T3SS_dom"/>
</dbReference>
<dbReference type="InterPro" id="IPR004845">
    <property type="entry name" value="T2SS_GspD_CS"/>
</dbReference>
<dbReference type="InterPro" id="IPR049034">
    <property type="entry name" value="T3S_SPI-1_N0"/>
</dbReference>
<dbReference type="Pfam" id="PF00263">
    <property type="entry name" value="Secretin"/>
    <property type="match status" value="1"/>
</dbReference>
<keyword evidence="7" id="KW-0843">Virulence</keyword>
<dbReference type="HAMAP" id="MF_02219">
    <property type="entry name" value="Type_III_secretin"/>
    <property type="match status" value="1"/>
</dbReference>
<keyword evidence="17" id="KW-1185">Reference proteome</keyword>
<evidence type="ECO:0000256" key="5">
    <source>
        <dbReference type="ARBA" id="ARBA00022927"/>
    </source>
</evidence>
<dbReference type="InterPro" id="IPR005644">
    <property type="entry name" value="NolW-like"/>
</dbReference>
<evidence type="ECO:0000259" key="13">
    <source>
        <dbReference type="Pfam" id="PF03958"/>
    </source>
</evidence>
<evidence type="ECO:0000313" key="18">
    <source>
        <dbReference type="Proteomes" id="UP000325296"/>
    </source>
</evidence>
<comment type="subunit">
    <text evidence="10">The core secretion machinery of the T3SS is composed of approximately 20 different proteins, including cytoplasmic components, a base, an export apparatus and a needle. This subunit is part of the base, which anchors the injectisome in the bacterial cell envelope. Forms a stable homooligomeric complex.</text>
</comment>
<feature type="domain" description="Type II/III secretion system secretin-like" evidence="12">
    <location>
        <begin position="354"/>
        <end position="512"/>
    </location>
</feature>
<keyword evidence="6 10" id="KW-0811">Translocation</keyword>
<dbReference type="OrthoDB" id="9779724at2"/>
<keyword evidence="5 10" id="KW-0653">Protein transport</keyword>
<evidence type="ECO:0000313" key="16">
    <source>
        <dbReference type="EMBL" id="SDU94411.1"/>
    </source>
</evidence>
<organism evidence="15 18">
    <name type="scientific">Pseudomonas brenneri</name>
    <dbReference type="NCBI Taxonomy" id="129817"/>
    <lineage>
        <taxon>Bacteria</taxon>
        <taxon>Pseudomonadati</taxon>
        <taxon>Pseudomonadota</taxon>
        <taxon>Gammaproteobacteria</taxon>
        <taxon>Pseudomonadales</taxon>
        <taxon>Pseudomonadaceae</taxon>
        <taxon>Pseudomonas</taxon>
    </lineage>
</organism>
<keyword evidence="4 10" id="KW-0732">Signal</keyword>
<dbReference type="PRINTS" id="PR01337">
    <property type="entry name" value="TYPE3OMGPROT"/>
</dbReference>
<dbReference type="PANTHER" id="PTHR30332">
    <property type="entry name" value="PROBABLE GENERAL SECRETION PATHWAY PROTEIN D"/>
    <property type="match status" value="1"/>
</dbReference>
<reference evidence="15 18" key="2">
    <citation type="submission" date="2019-09" db="EMBL/GenBank/DDBJ databases">
        <title>Draft genome sequence of Pseudomonas brenneri CCUG 51514(T).</title>
        <authorList>
            <person name="Tunovic T."/>
            <person name="Pineiro-Iglesias B."/>
            <person name="Unosson C."/>
            <person name="Inganas E."/>
            <person name="Ohlen M."/>
            <person name="Cardew S."/>
            <person name="Jensie-Markopoulos S."/>
            <person name="Salva-Serra F."/>
            <person name="Jaen-Luchoro D."/>
            <person name="Svensson-Stadler L."/>
            <person name="Chun J."/>
            <person name="Moore E."/>
        </authorList>
    </citation>
    <scope>NUCLEOTIDE SEQUENCE [LARGE SCALE GENOMIC DNA]</scope>
    <source>
        <strain evidence="15 18">CCUG 51514</strain>
    </source>
</reference>